<evidence type="ECO:0000256" key="4">
    <source>
        <dbReference type="PROSITE-ProRule" id="PRU00335"/>
    </source>
</evidence>
<dbReference type="PANTHER" id="PTHR30055:SF238">
    <property type="entry name" value="MYCOFACTOCIN BIOSYNTHESIS TRANSCRIPTIONAL REGULATOR MFTR-RELATED"/>
    <property type="match status" value="1"/>
</dbReference>
<keyword evidence="7" id="KW-1185">Reference proteome</keyword>
<dbReference type="PRINTS" id="PR00455">
    <property type="entry name" value="HTHTETR"/>
</dbReference>
<evidence type="ECO:0000256" key="2">
    <source>
        <dbReference type="ARBA" id="ARBA00023125"/>
    </source>
</evidence>
<dbReference type="RefSeq" id="WP_161244773.1">
    <property type="nucleotide sequence ID" value="NZ_BMUU01000003.1"/>
</dbReference>
<dbReference type="Pfam" id="PF00440">
    <property type="entry name" value="TetR_N"/>
    <property type="match status" value="1"/>
</dbReference>
<dbReference type="InterPro" id="IPR036271">
    <property type="entry name" value="Tet_transcr_reg_TetR-rel_C_sf"/>
</dbReference>
<dbReference type="PROSITE" id="PS50977">
    <property type="entry name" value="HTH_TETR_2"/>
    <property type="match status" value="1"/>
</dbReference>
<reference evidence="7" key="1">
    <citation type="journal article" date="2019" name="Int. J. Syst. Evol. Microbiol.">
        <title>The Global Catalogue of Microorganisms (GCM) 10K type strain sequencing project: providing services to taxonomists for standard genome sequencing and annotation.</title>
        <authorList>
            <consortium name="The Broad Institute Genomics Platform"/>
            <consortium name="The Broad Institute Genome Sequencing Center for Infectious Disease"/>
            <person name="Wu L."/>
            <person name="Ma J."/>
        </authorList>
    </citation>
    <scope>NUCLEOTIDE SEQUENCE [LARGE SCALE GENOMIC DNA]</scope>
    <source>
        <strain evidence="7">JCM 4594</strain>
    </source>
</reference>
<dbReference type="Proteomes" id="UP000600946">
    <property type="component" value="Unassembled WGS sequence"/>
</dbReference>
<gene>
    <name evidence="6" type="ORF">GCM10010326_21140</name>
</gene>
<evidence type="ECO:0000256" key="1">
    <source>
        <dbReference type="ARBA" id="ARBA00023015"/>
    </source>
</evidence>
<organism evidence="6 7">
    <name type="scientific">Streptomyces xanthochromogenes</name>
    <dbReference type="NCBI Taxonomy" id="67384"/>
    <lineage>
        <taxon>Bacteria</taxon>
        <taxon>Bacillati</taxon>
        <taxon>Actinomycetota</taxon>
        <taxon>Actinomycetes</taxon>
        <taxon>Kitasatosporales</taxon>
        <taxon>Streptomycetaceae</taxon>
        <taxon>Streptomyces</taxon>
    </lineage>
</organism>
<evidence type="ECO:0000313" key="7">
    <source>
        <dbReference type="Proteomes" id="UP000600946"/>
    </source>
</evidence>
<dbReference type="InterPro" id="IPR009057">
    <property type="entry name" value="Homeodomain-like_sf"/>
</dbReference>
<accession>A0ABQ2ZZ96</accession>
<evidence type="ECO:0000256" key="3">
    <source>
        <dbReference type="ARBA" id="ARBA00023163"/>
    </source>
</evidence>
<dbReference type="InterPro" id="IPR001647">
    <property type="entry name" value="HTH_TetR"/>
</dbReference>
<keyword evidence="2 4" id="KW-0238">DNA-binding</keyword>
<evidence type="ECO:0000313" key="6">
    <source>
        <dbReference type="EMBL" id="GGY27355.1"/>
    </source>
</evidence>
<sequence length="214" mass="23783">MSAESPAAPVATGRRERNKQRMRARIFSAALSLFAEKGFEQTKVDDITERADVARGTFFNHFQHKEELVTTWSSQRLSRFEEKLRQGTPTNEDLSVALGRCMTALVEVNEEEEPGLNRVMLTSWVRAGLPITEPPRTAEVFANVIRTGLAEGRIRSDVDPVQVGYLLRDAYLGALFRWCRGDLKAEGLATELQGIVEFILPSIVSDSSAVAATK</sequence>
<dbReference type="GeneID" id="96290104"/>
<keyword evidence="1" id="KW-0805">Transcription regulation</keyword>
<dbReference type="EMBL" id="BMUU01000003">
    <property type="protein sequence ID" value="GGY27355.1"/>
    <property type="molecule type" value="Genomic_DNA"/>
</dbReference>
<dbReference type="SUPFAM" id="SSF46689">
    <property type="entry name" value="Homeodomain-like"/>
    <property type="match status" value="1"/>
</dbReference>
<feature type="DNA-binding region" description="H-T-H motif" evidence="4">
    <location>
        <begin position="43"/>
        <end position="62"/>
    </location>
</feature>
<dbReference type="InterPro" id="IPR050109">
    <property type="entry name" value="HTH-type_TetR-like_transc_reg"/>
</dbReference>
<dbReference type="PANTHER" id="PTHR30055">
    <property type="entry name" value="HTH-TYPE TRANSCRIPTIONAL REGULATOR RUTR"/>
    <property type="match status" value="1"/>
</dbReference>
<dbReference type="SUPFAM" id="SSF48498">
    <property type="entry name" value="Tetracyclin repressor-like, C-terminal domain"/>
    <property type="match status" value="1"/>
</dbReference>
<name>A0ABQ2ZZ96_9ACTN</name>
<evidence type="ECO:0000259" key="5">
    <source>
        <dbReference type="PROSITE" id="PS50977"/>
    </source>
</evidence>
<keyword evidence="3" id="KW-0804">Transcription</keyword>
<feature type="domain" description="HTH tetR-type" evidence="5">
    <location>
        <begin position="20"/>
        <end position="80"/>
    </location>
</feature>
<protein>
    <submittedName>
        <fullName evidence="6">TetR family transcriptional regulator</fullName>
    </submittedName>
</protein>
<dbReference type="Gene3D" id="1.10.357.10">
    <property type="entry name" value="Tetracycline Repressor, domain 2"/>
    <property type="match status" value="1"/>
</dbReference>
<comment type="caution">
    <text evidence="6">The sequence shown here is derived from an EMBL/GenBank/DDBJ whole genome shotgun (WGS) entry which is preliminary data.</text>
</comment>
<proteinExistence type="predicted"/>